<protein>
    <recommendedName>
        <fullName evidence="6">Putative tRNA (cytidine(34)-2'-O)-methyltransferase</fullName>
        <ecNumber evidence="6">2.1.1.207</ecNumber>
    </recommendedName>
    <alternativeName>
        <fullName evidence="6">tRNA (cytidine/uridine-2'-O-)-methyltransferase</fullName>
    </alternativeName>
</protein>
<dbReference type="GO" id="GO:0008757">
    <property type="term" value="F:S-adenosylmethionine-dependent methyltransferase activity"/>
    <property type="evidence" value="ECO:0007669"/>
    <property type="project" value="UniProtKB-UniRule"/>
</dbReference>
<organism evidence="9 10">
    <name type="scientific">Helicobacter cholecystus</name>
    <dbReference type="NCBI Taxonomy" id="45498"/>
    <lineage>
        <taxon>Bacteria</taxon>
        <taxon>Pseudomonadati</taxon>
        <taxon>Campylobacterota</taxon>
        <taxon>Epsilonproteobacteria</taxon>
        <taxon>Campylobacterales</taxon>
        <taxon>Helicobacteraceae</taxon>
        <taxon>Helicobacter</taxon>
    </lineage>
</organism>
<dbReference type="HAMAP" id="MF_01885">
    <property type="entry name" value="tRNA_methyltr_TrmL"/>
    <property type="match status" value="1"/>
</dbReference>
<dbReference type="RefSeq" id="WP_104725091.1">
    <property type="nucleotide sequence ID" value="NZ_FZNE01000015.1"/>
</dbReference>
<dbReference type="SUPFAM" id="SSF75217">
    <property type="entry name" value="alpha/beta knot"/>
    <property type="match status" value="1"/>
</dbReference>
<gene>
    <name evidence="9" type="ORF">CQA62_03690</name>
</gene>
<dbReference type="InterPro" id="IPR029026">
    <property type="entry name" value="tRNA_m1G_MTases_N"/>
</dbReference>
<evidence type="ECO:0000313" key="10">
    <source>
        <dbReference type="Proteomes" id="UP000257067"/>
    </source>
</evidence>
<keyword evidence="3 6" id="KW-0808">Transferase</keyword>
<keyword evidence="5 6" id="KW-0819">tRNA processing</keyword>
<dbReference type="PANTHER" id="PTHR42971">
    <property type="entry name" value="TRNA (CYTIDINE(34)-2'-O)-METHYLTRANSFERASE"/>
    <property type="match status" value="1"/>
</dbReference>
<dbReference type="Proteomes" id="UP000257067">
    <property type="component" value="Unassembled WGS sequence"/>
</dbReference>
<keyword evidence="10" id="KW-1185">Reference proteome</keyword>
<dbReference type="GO" id="GO:0008175">
    <property type="term" value="F:tRNA methyltransferase activity"/>
    <property type="evidence" value="ECO:0007669"/>
    <property type="project" value="UniProtKB-UniRule"/>
</dbReference>
<accession>A0A3D8IW49</accession>
<comment type="catalytic activity">
    <reaction evidence="6">
        <text>5-carboxymethylaminomethyluridine(34) in tRNA(Leu) + S-adenosyl-L-methionine = 5-carboxymethylaminomethyl-2'-O-methyluridine(34) in tRNA(Leu) + S-adenosyl-L-homocysteine + H(+)</text>
        <dbReference type="Rhea" id="RHEA:43088"/>
        <dbReference type="Rhea" id="RHEA-COMP:10333"/>
        <dbReference type="Rhea" id="RHEA-COMP:10334"/>
        <dbReference type="ChEBI" id="CHEBI:15378"/>
        <dbReference type="ChEBI" id="CHEBI:57856"/>
        <dbReference type="ChEBI" id="CHEBI:59789"/>
        <dbReference type="ChEBI" id="CHEBI:74508"/>
        <dbReference type="ChEBI" id="CHEBI:74511"/>
        <dbReference type="EC" id="2.1.1.207"/>
    </reaction>
</comment>
<evidence type="ECO:0000256" key="2">
    <source>
        <dbReference type="ARBA" id="ARBA00022603"/>
    </source>
</evidence>
<feature type="binding site" evidence="6 7">
    <location>
        <position position="101"/>
    </location>
    <ligand>
        <name>S-adenosyl-L-methionine</name>
        <dbReference type="ChEBI" id="CHEBI:59789"/>
    </ligand>
</feature>
<evidence type="ECO:0000256" key="5">
    <source>
        <dbReference type="ARBA" id="ARBA00022694"/>
    </source>
</evidence>
<dbReference type="PANTHER" id="PTHR42971:SF1">
    <property type="entry name" value="TRNA (CYTIDINE(34)-2'-O)-METHYLTRANSFERASE"/>
    <property type="match status" value="1"/>
</dbReference>
<name>A0A3D8IW49_9HELI</name>
<comment type="function">
    <text evidence="6">Could methylate the ribose at the nucleotide 34 wobble position in tRNA.</text>
</comment>
<dbReference type="PIRSF" id="PIRSF029256">
    <property type="entry name" value="SpoU_TrmH_prd"/>
    <property type="match status" value="1"/>
</dbReference>
<dbReference type="EMBL" id="NXLU01000003">
    <property type="protein sequence ID" value="RDU69253.1"/>
    <property type="molecule type" value="Genomic_DNA"/>
</dbReference>
<comment type="similarity">
    <text evidence="6">Belongs to the class IV-like SAM-binding methyltransferase superfamily. RNA methyltransferase TrmH family. TrmL subfamily.</text>
</comment>
<evidence type="ECO:0000256" key="7">
    <source>
        <dbReference type="PIRSR" id="PIRSR029256-1"/>
    </source>
</evidence>
<keyword evidence="4 6" id="KW-0949">S-adenosyl-L-methionine</keyword>
<dbReference type="GO" id="GO:0002130">
    <property type="term" value="P:wobble position ribose methylation"/>
    <property type="evidence" value="ECO:0007669"/>
    <property type="project" value="TreeGrafter"/>
</dbReference>
<feature type="binding site" evidence="6 7">
    <location>
        <position position="122"/>
    </location>
    <ligand>
        <name>S-adenosyl-L-methionine</name>
        <dbReference type="ChEBI" id="CHEBI:59789"/>
    </ligand>
</feature>
<dbReference type="InterPro" id="IPR001537">
    <property type="entry name" value="SpoU_MeTrfase"/>
</dbReference>
<evidence type="ECO:0000256" key="1">
    <source>
        <dbReference type="ARBA" id="ARBA00022490"/>
    </source>
</evidence>
<comment type="catalytic activity">
    <reaction evidence="6">
        <text>cytidine(34) in tRNA + S-adenosyl-L-methionine = 2'-O-methylcytidine(34) in tRNA + S-adenosyl-L-homocysteine + H(+)</text>
        <dbReference type="Rhea" id="RHEA:43084"/>
        <dbReference type="Rhea" id="RHEA-COMP:10331"/>
        <dbReference type="Rhea" id="RHEA-COMP:10332"/>
        <dbReference type="ChEBI" id="CHEBI:15378"/>
        <dbReference type="ChEBI" id="CHEBI:57856"/>
        <dbReference type="ChEBI" id="CHEBI:59789"/>
        <dbReference type="ChEBI" id="CHEBI:74495"/>
        <dbReference type="ChEBI" id="CHEBI:82748"/>
        <dbReference type="EC" id="2.1.1.207"/>
    </reaction>
</comment>
<dbReference type="OrthoDB" id="9789043at2"/>
<feature type="binding site" evidence="6 7">
    <location>
        <position position="129"/>
    </location>
    <ligand>
        <name>S-adenosyl-L-methionine</name>
        <dbReference type="ChEBI" id="CHEBI:59789"/>
    </ligand>
</feature>
<dbReference type="GO" id="GO:0003723">
    <property type="term" value="F:RNA binding"/>
    <property type="evidence" value="ECO:0007669"/>
    <property type="project" value="InterPro"/>
</dbReference>
<dbReference type="EC" id="2.1.1.207" evidence="6"/>
<evidence type="ECO:0000256" key="4">
    <source>
        <dbReference type="ARBA" id="ARBA00022691"/>
    </source>
</evidence>
<dbReference type="GO" id="GO:0005737">
    <property type="term" value="C:cytoplasm"/>
    <property type="evidence" value="ECO:0007669"/>
    <property type="project" value="UniProtKB-SubCell"/>
</dbReference>
<dbReference type="InterPro" id="IPR016914">
    <property type="entry name" value="TrmL"/>
</dbReference>
<feature type="binding site" evidence="6 7">
    <location>
        <position position="79"/>
    </location>
    <ligand>
        <name>S-adenosyl-L-methionine</name>
        <dbReference type="ChEBI" id="CHEBI:59789"/>
    </ligand>
</feature>
<feature type="domain" description="tRNA/rRNA methyltransferase SpoU type" evidence="8">
    <location>
        <begin position="2"/>
        <end position="141"/>
    </location>
</feature>
<comment type="subcellular location">
    <subcellularLocation>
        <location evidence="6">Cytoplasm</location>
    </subcellularLocation>
</comment>
<dbReference type="CDD" id="cd18094">
    <property type="entry name" value="SpoU-like_TrmL"/>
    <property type="match status" value="1"/>
</dbReference>
<sequence>MFNIVLLEPRIPQNTGNIGRLCVAGWARLHLIHPLGFVLSQKEIKRSGMDYWEKLKVIEWDNLASFHKVHPISSSHFFLSTKASKTYYDANFSDECFIYFGREDAGLPQSLLEKNFKQTYKLPMKEGRSINLATCVGAVLYEAIRQNRSILHIQ</sequence>
<reference evidence="9 10" key="1">
    <citation type="submission" date="2018-04" db="EMBL/GenBank/DDBJ databases">
        <title>Novel Campyloabacter and Helicobacter Species and Strains.</title>
        <authorList>
            <person name="Mannion A.J."/>
            <person name="Shen Z."/>
            <person name="Fox J.G."/>
        </authorList>
    </citation>
    <scope>NUCLEOTIDE SEQUENCE [LARGE SCALE GENOMIC DNA]</scope>
    <source>
        <strain evidence="9 10">ATCC 700242</strain>
    </source>
</reference>
<evidence type="ECO:0000256" key="3">
    <source>
        <dbReference type="ARBA" id="ARBA00022679"/>
    </source>
</evidence>
<dbReference type="AlphaFoldDB" id="A0A3D8IW49"/>
<dbReference type="InterPro" id="IPR029028">
    <property type="entry name" value="Alpha/beta_knot_MTases"/>
</dbReference>
<dbReference type="Pfam" id="PF00588">
    <property type="entry name" value="SpoU_methylase"/>
    <property type="match status" value="1"/>
</dbReference>
<keyword evidence="1 6" id="KW-0963">Cytoplasm</keyword>
<dbReference type="Gene3D" id="3.40.1280.10">
    <property type="match status" value="1"/>
</dbReference>
<evidence type="ECO:0000256" key="6">
    <source>
        <dbReference type="HAMAP-Rule" id="MF_01885"/>
    </source>
</evidence>
<keyword evidence="2 6" id="KW-0489">Methyltransferase</keyword>
<evidence type="ECO:0000313" key="9">
    <source>
        <dbReference type="EMBL" id="RDU69253.1"/>
    </source>
</evidence>
<comment type="caution">
    <text evidence="9">The sequence shown here is derived from an EMBL/GenBank/DDBJ whole genome shotgun (WGS) entry which is preliminary data.</text>
</comment>
<evidence type="ECO:0000259" key="8">
    <source>
        <dbReference type="Pfam" id="PF00588"/>
    </source>
</evidence>
<proteinExistence type="inferred from homology"/>